<gene>
    <name evidence="5" type="primary">recD2</name>
    <name evidence="5" type="ORF">MAMT_01500</name>
</gene>
<keyword evidence="1" id="KW-0547">Nucleotide-binding</keyword>
<dbReference type="GO" id="GO:0006310">
    <property type="term" value="P:DNA recombination"/>
    <property type="evidence" value="ECO:0007669"/>
    <property type="project" value="InterPro"/>
</dbReference>
<dbReference type="InterPro" id="IPR027785">
    <property type="entry name" value="UvrD-like_helicase_C"/>
</dbReference>
<dbReference type="Pfam" id="PF13538">
    <property type="entry name" value="UvrD_C_2"/>
    <property type="match status" value="1"/>
</dbReference>
<evidence type="ECO:0000259" key="4">
    <source>
        <dbReference type="SMART" id="SM00382"/>
    </source>
</evidence>
<dbReference type="CDD" id="cd18809">
    <property type="entry name" value="SF1_C_RecD"/>
    <property type="match status" value="1"/>
</dbReference>
<dbReference type="Pfam" id="PF18335">
    <property type="entry name" value="SH3_13"/>
    <property type="match status" value="1"/>
</dbReference>
<dbReference type="InterPro" id="IPR010994">
    <property type="entry name" value="RuvA_2-like"/>
</dbReference>
<protein>
    <submittedName>
        <fullName evidence="5">ATP-dependent RecD-like DNA helicase</fullName>
        <ecNumber evidence="5">3.6.4.12</ecNumber>
    </submittedName>
</protein>
<dbReference type="Gene3D" id="2.30.30.940">
    <property type="match status" value="1"/>
</dbReference>
<sequence length="736" mass="81895">MSASLSPSESLSGLIERVTFFSEETGFCVLKVKIAGRRELVPVVGALPSVGAGEWVTARGRWVREREHGLQFRAESLRTTPPTTLEGIEKYLGSGMVKGIGSVYAKKLVGRFGEKILEIIEKESARLEEVEGIGPKRRGRIKEAWNEQKAVREIMLFLHSHGVGTSRALRIYKIYGPEAVETVRAQPYRLARDIPGIGFQTADQIAERVGIAKDSLDRACAGLVHLLLEATESGHCALPLPLLLQNAEKLLELEEPRLREAMERSVAQGDFVLEGEKETWAFLPYLKRAEERIAERVGSLLLGSPRYPAIDWEKALTWAQGRTGKSLSASQEVALRRARESRMLVVTGGPGVGKTTFLQTLLLILGAKGVRMLLCAPTGRAAKRLAEATGREAKTIHRLLEVQPGAGRFARDEARPLECDLLVVDECSMVDLPLFAHLLRALPREAGLLVVGDADQLPSVGPGMVLRDLIGSGVVPVAELTEVFRQAAESRIIATAHRMRQGLLPEREEGKESDFYFVSREEPERIAATVLEMVKTRIPKKFGLDPLRDIQVLCPMNRGSLGVFELNTRLQAELNPPKPGESEIERFGWRFRLRDKVLQIKNNYQKEVFNGDIGEVAGIDPEEQIVRIRFEGREVAYDFGELDELAPAYAVTIHKSQGSEFPAVVLPLAMQQYLLLQRNLVYTALTRAKRLAVLVGQWRALAVAVKNDRIERRFSRLEPRLRRACGVSEEASVLRE</sequence>
<dbReference type="GO" id="GO:0003677">
    <property type="term" value="F:DNA binding"/>
    <property type="evidence" value="ECO:0007669"/>
    <property type="project" value="InterPro"/>
</dbReference>
<dbReference type="Gene3D" id="3.40.50.300">
    <property type="entry name" value="P-loop containing nucleotide triphosphate hydrolases"/>
    <property type="match status" value="2"/>
</dbReference>
<reference evidence="5 6" key="1">
    <citation type="submission" date="2019-09" db="EMBL/GenBank/DDBJ databases">
        <authorList>
            <person name="Cremers G."/>
        </authorList>
    </citation>
    <scope>NUCLEOTIDE SEQUENCE [LARGE SCALE GENOMIC DNA]</scope>
    <source>
        <strain evidence="5">4A</strain>
    </source>
</reference>
<name>A0A5E6MGK4_9BACT</name>
<evidence type="ECO:0000313" key="6">
    <source>
        <dbReference type="Proteomes" id="UP000334923"/>
    </source>
</evidence>
<dbReference type="PANTHER" id="PTHR43788:SF6">
    <property type="entry name" value="DNA HELICASE B"/>
    <property type="match status" value="1"/>
</dbReference>
<dbReference type="GO" id="GO:0043139">
    <property type="term" value="F:5'-3' DNA helicase activity"/>
    <property type="evidence" value="ECO:0007669"/>
    <property type="project" value="InterPro"/>
</dbReference>
<dbReference type="Pfam" id="PF13245">
    <property type="entry name" value="AAA_19"/>
    <property type="match status" value="1"/>
</dbReference>
<dbReference type="NCBIfam" id="TIGR01448">
    <property type="entry name" value="recD_rel"/>
    <property type="match status" value="1"/>
</dbReference>
<dbReference type="Proteomes" id="UP000334923">
    <property type="component" value="Unassembled WGS sequence"/>
</dbReference>
<dbReference type="PANTHER" id="PTHR43788">
    <property type="entry name" value="DNA2/NAM7 HELICASE FAMILY MEMBER"/>
    <property type="match status" value="1"/>
</dbReference>
<dbReference type="InterPro" id="IPR041451">
    <property type="entry name" value="RecD2_SH13"/>
</dbReference>
<dbReference type="InterPro" id="IPR050534">
    <property type="entry name" value="Coronavir_polyprotein_1ab"/>
</dbReference>
<dbReference type="HAMAP" id="MF_01488">
    <property type="entry name" value="RecD2"/>
    <property type="match status" value="1"/>
</dbReference>
<dbReference type="EMBL" id="CABFVA020000079">
    <property type="protein sequence ID" value="VVM07003.1"/>
    <property type="molecule type" value="Genomic_DNA"/>
</dbReference>
<evidence type="ECO:0000259" key="3">
    <source>
        <dbReference type="SMART" id="SM00278"/>
    </source>
</evidence>
<keyword evidence="5" id="KW-0378">Hydrolase</keyword>
<dbReference type="Pfam" id="PF14490">
    <property type="entry name" value="HHH_RecD2"/>
    <property type="match status" value="1"/>
</dbReference>
<feature type="domain" description="AAA+ ATPase" evidence="4">
    <location>
        <begin position="340"/>
        <end position="537"/>
    </location>
</feature>
<accession>A0A5E6MGK4</accession>
<dbReference type="GO" id="GO:0005524">
    <property type="term" value="F:ATP binding"/>
    <property type="evidence" value="ECO:0007669"/>
    <property type="project" value="UniProtKB-KW"/>
</dbReference>
<dbReference type="OrthoDB" id="9803432at2"/>
<dbReference type="InterPro" id="IPR006345">
    <property type="entry name" value="RecD2"/>
</dbReference>
<keyword evidence="2" id="KW-0067">ATP-binding</keyword>
<dbReference type="InterPro" id="IPR029493">
    <property type="entry name" value="RecD2-like_HHH"/>
</dbReference>
<dbReference type="AlphaFoldDB" id="A0A5E6MGK4"/>
<dbReference type="SUPFAM" id="SSF52540">
    <property type="entry name" value="P-loop containing nucleoside triphosphate hydrolases"/>
    <property type="match status" value="2"/>
</dbReference>
<dbReference type="EC" id="3.6.4.12" evidence="5"/>
<evidence type="ECO:0000256" key="2">
    <source>
        <dbReference type="ARBA" id="ARBA00022840"/>
    </source>
</evidence>
<feature type="domain" description="Helix-hairpin-helix DNA-binding motif class 1" evidence="3">
    <location>
        <begin position="125"/>
        <end position="144"/>
    </location>
</feature>
<dbReference type="SMART" id="SM00278">
    <property type="entry name" value="HhH1"/>
    <property type="match status" value="2"/>
</dbReference>
<feature type="domain" description="Helix-hairpin-helix DNA-binding motif class 1" evidence="3">
    <location>
        <begin position="189"/>
        <end position="208"/>
    </location>
</feature>
<evidence type="ECO:0000256" key="1">
    <source>
        <dbReference type="ARBA" id="ARBA00022741"/>
    </source>
</evidence>
<dbReference type="Pfam" id="PF23139">
    <property type="entry name" value="OB_YrrC"/>
    <property type="match status" value="1"/>
</dbReference>
<dbReference type="Gene3D" id="1.10.150.20">
    <property type="entry name" value="5' to 3' exonuclease, C-terminal subdomain"/>
    <property type="match status" value="1"/>
</dbReference>
<dbReference type="GO" id="GO:0017116">
    <property type="term" value="F:single-stranded DNA helicase activity"/>
    <property type="evidence" value="ECO:0007669"/>
    <property type="project" value="TreeGrafter"/>
</dbReference>
<dbReference type="CDD" id="cd17933">
    <property type="entry name" value="DEXSc_RecD-like"/>
    <property type="match status" value="1"/>
</dbReference>
<evidence type="ECO:0000313" key="5">
    <source>
        <dbReference type="EMBL" id="VVM07003.1"/>
    </source>
</evidence>
<dbReference type="SUPFAM" id="SSF47781">
    <property type="entry name" value="RuvA domain 2-like"/>
    <property type="match status" value="1"/>
</dbReference>
<dbReference type="GO" id="GO:0009338">
    <property type="term" value="C:exodeoxyribonuclease V complex"/>
    <property type="evidence" value="ECO:0007669"/>
    <property type="project" value="TreeGrafter"/>
</dbReference>
<keyword evidence="5" id="KW-0347">Helicase</keyword>
<organism evidence="5 6">
    <name type="scientific">Methylacidimicrobium tartarophylax</name>
    <dbReference type="NCBI Taxonomy" id="1041768"/>
    <lineage>
        <taxon>Bacteria</taxon>
        <taxon>Pseudomonadati</taxon>
        <taxon>Verrucomicrobiota</taxon>
        <taxon>Methylacidimicrobium</taxon>
    </lineage>
</organism>
<dbReference type="InterPro" id="IPR003583">
    <property type="entry name" value="Hlx-hairpin-Hlx_DNA-bd_motif"/>
</dbReference>
<dbReference type="Gene3D" id="1.10.10.2220">
    <property type="match status" value="1"/>
</dbReference>
<keyword evidence="6" id="KW-1185">Reference proteome</keyword>
<dbReference type="InterPro" id="IPR003593">
    <property type="entry name" value="AAA+_ATPase"/>
</dbReference>
<dbReference type="RefSeq" id="WP_142660334.1">
    <property type="nucleotide sequence ID" value="NZ_CABFVA020000079.1"/>
</dbReference>
<dbReference type="GO" id="GO:0006281">
    <property type="term" value="P:DNA repair"/>
    <property type="evidence" value="ECO:0007669"/>
    <property type="project" value="InterPro"/>
</dbReference>
<dbReference type="GO" id="GO:0016787">
    <property type="term" value="F:hydrolase activity"/>
    <property type="evidence" value="ECO:0007669"/>
    <property type="project" value="UniProtKB-KW"/>
</dbReference>
<dbReference type="InterPro" id="IPR027417">
    <property type="entry name" value="P-loop_NTPase"/>
</dbReference>
<dbReference type="InterPro" id="IPR055446">
    <property type="entry name" value="RecD2_N_OB"/>
</dbReference>
<dbReference type="SMART" id="SM00382">
    <property type="entry name" value="AAA"/>
    <property type="match status" value="1"/>
</dbReference>
<dbReference type="Pfam" id="PF14520">
    <property type="entry name" value="HHH_5"/>
    <property type="match status" value="1"/>
</dbReference>
<proteinExistence type="inferred from homology"/>